<accession>A0A1Y1YRT1</accession>
<evidence type="ECO:0000313" key="1">
    <source>
        <dbReference type="EMBL" id="ORY00740.1"/>
    </source>
</evidence>
<organism evidence="1 2">
    <name type="scientific">Clohesyomyces aquaticus</name>
    <dbReference type="NCBI Taxonomy" id="1231657"/>
    <lineage>
        <taxon>Eukaryota</taxon>
        <taxon>Fungi</taxon>
        <taxon>Dikarya</taxon>
        <taxon>Ascomycota</taxon>
        <taxon>Pezizomycotina</taxon>
        <taxon>Dothideomycetes</taxon>
        <taxon>Pleosporomycetidae</taxon>
        <taxon>Pleosporales</taxon>
        <taxon>Lindgomycetaceae</taxon>
        <taxon>Clohesyomyces</taxon>
    </lineage>
</organism>
<dbReference type="EMBL" id="MCFA01000179">
    <property type="protein sequence ID" value="ORY00740.1"/>
    <property type="molecule type" value="Genomic_DNA"/>
</dbReference>
<dbReference type="AlphaFoldDB" id="A0A1Y1YRT1"/>
<sequence length="289" mass="32683">MTRSLQERTEAALGMAYTIQRLKHSMAMIAAANEAPESRTQGPGMSYLQYAMSELELSLQNPRLYRLTKLEELLGEKGKLHPGTQFGTTGLQFVTQADENDKTLLAFARPGSLEKGDEFLSYHGQWRPRNMYEFTLDSILDSLDRTFDDYELRYLLQSQPPPAWQWDSERGEYYYRSSKGNCSMYASGLVLDDNSNVILGNGTSHQCGESKNTLHPYEEATAPIAIVQVSTPAGLPEATWIWDGPRNDHYVWSAVDRCYIYASGTVINAEFQEVSGRRAREIRRLAGVR</sequence>
<reference evidence="1 2" key="1">
    <citation type="submission" date="2016-07" db="EMBL/GenBank/DDBJ databases">
        <title>Pervasive Adenine N6-methylation of Active Genes in Fungi.</title>
        <authorList>
            <consortium name="DOE Joint Genome Institute"/>
            <person name="Mondo S.J."/>
            <person name="Dannebaum R.O."/>
            <person name="Kuo R.C."/>
            <person name="Labutti K."/>
            <person name="Haridas S."/>
            <person name="Kuo A."/>
            <person name="Salamov A."/>
            <person name="Ahrendt S.R."/>
            <person name="Lipzen A."/>
            <person name="Sullivan W."/>
            <person name="Andreopoulos W.B."/>
            <person name="Clum A."/>
            <person name="Lindquist E."/>
            <person name="Daum C."/>
            <person name="Ramamoorthy G.K."/>
            <person name="Gryganskyi A."/>
            <person name="Culley D."/>
            <person name="Magnuson J.K."/>
            <person name="James T.Y."/>
            <person name="O'Malley M.A."/>
            <person name="Stajich J.E."/>
            <person name="Spatafora J.W."/>
            <person name="Visel A."/>
            <person name="Grigoriev I.V."/>
        </authorList>
    </citation>
    <scope>NUCLEOTIDE SEQUENCE [LARGE SCALE GENOMIC DNA]</scope>
    <source>
        <strain evidence="1 2">CBS 115471</strain>
    </source>
</reference>
<name>A0A1Y1YRT1_9PLEO</name>
<dbReference type="Proteomes" id="UP000193144">
    <property type="component" value="Unassembled WGS sequence"/>
</dbReference>
<protein>
    <submittedName>
        <fullName evidence="1">Uncharacterized protein</fullName>
    </submittedName>
</protein>
<evidence type="ECO:0000313" key="2">
    <source>
        <dbReference type="Proteomes" id="UP000193144"/>
    </source>
</evidence>
<proteinExistence type="predicted"/>
<gene>
    <name evidence="1" type="ORF">BCR34DRAFT_668122</name>
</gene>
<keyword evidence="2" id="KW-1185">Reference proteome</keyword>
<comment type="caution">
    <text evidence="1">The sequence shown here is derived from an EMBL/GenBank/DDBJ whole genome shotgun (WGS) entry which is preliminary data.</text>
</comment>